<dbReference type="InterPro" id="IPR016181">
    <property type="entry name" value="Acyl_CoA_acyltransferase"/>
</dbReference>
<evidence type="ECO:0000313" key="5">
    <source>
        <dbReference type="Proteomes" id="UP000271925"/>
    </source>
</evidence>
<dbReference type="PANTHER" id="PTHR43877">
    <property type="entry name" value="AMINOALKYLPHOSPHONATE N-ACETYLTRANSFERASE-RELATED-RELATED"/>
    <property type="match status" value="1"/>
</dbReference>
<dbReference type="GO" id="GO:0016747">
    <property type="term" value="F:acyltransferase activity, transferring groups other than amino-acyl groups"/>
    <property type="evidence" value="ECO:0007669"/>
    <property type="project" value="InterPro"/>
</dbReference>
<keyword evidence="2" id="KW-0012">Acyltransferase</keyword>
<evidence type="ECO:0000259" key="3">
    <source>
        <dbReference type="PROSITE" id="PS51186"/>
    </source>
</evidence>
<comment type="caution">
    <text evidence="4">The sequence shown here is derived from an EMBL/GenBank/DDBJ whole genome shotgun (WGS) entry which is preliminary data.</text>
</comment>
<dbReference type="EMBL" id="RQJO01000007">
    <property type="protein sequence ID" value="RRB07899.1"/>
    <property type="molecule type" value="Genomic_DNA"/>
</dbReference>
<dbReference type="OrthoDB" id="9803233at2"/>
<dbReference type="Gene3D" id="3.40.630.30">
    <property type="match status" value="1"/>
</dbReference>
<feature type="domain" description="N-acetyltransferase" evidence="3">
    <location>
        <begin position="7"/>
        <end position="153"/>
    </location>
</feature>
<keyword evidence="1 4" id="KW-0808">Transferase</keyword>
<dbReference type="CDD" id="cd04301">
    <property type="entry name" value="NAT_SF"/>
    <property type="match status" value="1"/>
</dbReference>
<accession>A0A3P1C3P4</accession>
<dbReference type="PANTHER" id="PTHR43877:SF2">
    <property type="entry name" value="AMINOALKYLPHOSPHONATE N-ACETYLTRANSFERASE-RELATED"/>
    <property type="match status" value="1"/>
</dbReference>
<reference evidence="4 5" key="1">
    <citation type="submission" date="2018-11" db="EMBL/GenBank/DDBJ databases">
        <authorList>
            <person name="Zhou Z."/>
            <person name="Wang G."/>
        </authorList>
    </citation>
    <scope>NUCLEOTIDE SEQUENCE [LARGE SCALE GENOMIC DNA]</scope>
    <source>
        <strain evidence="4 5">KCTC52004</strain>
    </source>
</reference>
<dbReference type="Pfam" id="PF00583">
    <property type="entry name" value="Acetyltransf_1"/>
    <property type="match status" value="1"/>
</dbReference>
<protein>
    <submittedName>
        <fullName evidence="4">GNAT family N-acetyltransferase</fullName>
    </submittedName>
</protein>
<keyword evidence="5" id="KW-1185">Reference proteome</keyword>
<sequence>MNQFSHKRTTAADPDFLSLIAQLDQDLRGRYQPYQAFYDGFNKVDDSARVVVILENEKPVGCGCFRPTDDPLCVEIKRMFVAHDHRRQGIAERVLRELENWALEERYPFARLETGNMQLEAVGLYLKSGYQRIENYGPYAGMSTSICMEKRLVFS</sequence>
<gene>
    <name evidence="4" type="ORF">EHT25_02515</name>
</gene>
<name>A0A3P1C3P4_9BACT</name>
<dbReference type="AlphaFoldDB" id="A0A3P1C3P4"/>
<proteinExistence type="predicted"/>
<evidence type="ECO:0000313" key="4">
    <source>
        <dbReference type="EMBL" id="RRB07899.1"/>
    </source>
</evidence>
<dbReference type="SUPFAM" id="SSF55729">
    <property type="entry name" value="Acyl-CoA N-acyltransferases (Nat)"/>
    <property type="match status" value="1"/>
</dbReference>
<dbReference type="PROSITE" id="PS51186">
    <property type="entry name" value="GNAT"/>
    <property type="match status" value="1"/>
</dbReference>
<dbReference type="Proteomes" id="UP000271925">
    <property type="component" value="Unassembled WGS sequence"/>
</dbReference>
<evidence type="ECO:0000256" key="2">
    <source>
        <dbReference type="ARBA" id="ARBA00023315"/>
    </source>
</evidence>
<organism evidence="4 5">
    <name type="scientific">Larkinella rosea</name>
    <dbReference type="NCBI Taxonomy" id="2025312"/>
    <lineage>
        <taxon>Bacteria</taxon>
        <taxon>Pseudomonadati</taxon>
        <taxon>Bacteroidota</taxon>
        <taxon>Cytophagia</taxon>
        <taxon>Cytophagales</taxon>
        <taxon>Spirosomataceae</taxon>
        <taxon>Larkinella</taxon>
    </lineage>
</organism>
<dbReference type="InterPro" id="IPR050832">
    <property type="entry name" value="Bact_Acetyltransf"/>
</dbReference>
<dbReference type="InterPro" id="IPR000182">
    <property type="entry name" value="GNAT_dom"/>
</dbReference>
<evidence type="ECO:0000256" key="1">
    <source>
        <dbReference type="ARBA" id="ARBA00022679"/>
    </source>
</evidence>